<dbReference type="EMBL" id="OD000487">
    <property type="protein sequence ID" value="CAD7397847.1"/>
    <property type="molecule type" value="Genomic_DNA"/>
</dbReference>
<protein>
    <submittedName>
        <fullName evidence="2">Uncharacterized protein</fullName>
    </submittedName>
</protein>
<proteinExistence type="predicted"/>
<evidence type="ECO:0000313" key="2">
    <source>
        <dbReference type="EMBL" id="CAD7397847.1"/>
    </source>
</evidence>
<feature type="region of interest" description="Disordered" evidence="1">
    <location>
        <begin position="269"/>
        <end position="288"/>
    </location>
</feature>
<evidence type="ECO:0000256" key="1">
    <source>
        <dbReference type="SAM" id="MobiDB-lite"/>
    </source>
</evidence>
<accession>A0A7R9GTZ0</accession>
<gene>
    <name evidence="2" type="ORF">TPSB3V08_LOCUS1393</name>
</gene>
<name>A0A7R9GTZ0_TIMPO</name>
<dbReference type="AlphaFoldDB" id="A0A7R9GTZ0"/>
<sequence>MIIFSTTSYCPFGLYALSTNYANGLGIGKVELEEVNPHLRGGRVENHFGKTTPVHSTEIRTSISPSSAVELNTTSALANYATEAAMIVRQNEYICGLYFSYLQFHSSEHRQNALVNTENRAGQCSRFDNRDSKIRMDGVSNEWVLKECGLKGNPIDHGERSVLLWFWHVERMSVDRVTKQIAHMKVKPWPSFENRPIGLRIEKLTITAGTSACLPTELWVPDSIPVMAEYFYHSLCNFTHQQIEEKSRDPLWGLRGSLAQMRLNTARFTHTHSRRDDPNQPECESQDRDLASPYLASSRFILPHLGHSRPLSPSLAFSRLTSATLGSMSVFDVRIRGCETQFWATEYSHVHRKTNVEQKCGHVTRSKPSQDFRLIGASCSAEVQLISTFSALPEKFGTGESNLRIDRLKSVRMRI</sequence>
<organism evidence="2">
    <name type="scientific">Timema poppense</name>
    <name type="common">Walking stick</name>
    <dbReference type="NCBI Taxonomy" id="170557"/>
    <lineage>
        <taxon>Eukaryota</taxon>
        <taxon>Metazoa</taxon>
        <taxon>Ecdysozoa</taxon>
        <taxon>Arthropoda</taxon>
        <taxon>Hexapoda</taxon>
        <taxon>Insecta</taxon>
        <taxon>Pterygota</taxon>
        <taxon>Neoptera</taxon>
        <taxon>Polyneoptera</taxon>
        <taxon>Phasmatodea</taxon>
        <taxon>Timematodea</taxon>
        <taxon>Timematoidea</taxon>
        <taxon>Timematidae</taxon>
        <taxon>Timema</taxon>
    </lineage>
</organism>
<reference evidence="2" key="1">
    <citation type="submission" date="2020-11" db="EMBL/GenBank/DDBJ databases">
        <authorList>
            <person name="Tran Van P."/>
        </authorList>
    </citation>
    <scope>NUCLEOTIDE SEQUENCE</scope>
</reference>